<dbReference type="PANTHER" id="PTHR23119:SF44">
    <property type="entry name" value="PROTEIN LAP4"/>
    <property type="match status" value="1"/>
</dbReference>
<dbReference type="GO" id="GO:0045197">
    <property type="term" value="P:establishment or maintenance of epithelial cell apical/basal polarity"/>
    <property type="evidence" value="ECO:0007669"/>
    <property type="project" value="TreeGrafter"/>
</dbReference>
<dbReference type="Gene3D" id="2.30.42.10">
    <property type="match status" value="2"/>
</dbReference>
<dbReference type="Proteomes" id="UP000053660">
    <property type="component" value="Unassembled WGS sequence"/>
</dbReference>
<dbReference type="PROSITE" id="PS50106">
    <property type="entry name" value="PDZ"/>
    <property type="match status" value="2"/>
</dbReference>
<organism evidence="3 4">
    <name type="scientific">Oesophagostomum dentatum</name>
    <name type="common">Nodular worm</name>
    <dbReference type="NCBI Taxonomy" id="61180"/>
    <lineage>
        <taxon>Eukaryota</taxon>
        <taxon>Metazoa</taxon>
        <taxon>Ecdysozoa</taxon>
        <taxon>Nematoda</taxon>
        <taxon>Chromadorea</taxon>
        <taxon>Rhabditida</taxon>
        <taxon>Rhabditina</taxon>
        <taxon>Rhabditomorpha</taxon>
        <taxon>Strongyloidea</taxon>
        <taxon>Strongylidae</taxon>
        <taxon>Oesophagostomum</taxon>
    </lineage>
</organism>
<dbReference type="GO" id="GO:0005912">
    <property type="term" value="C:adherens junction"/>
    <property type="evidence" value="ECO:0007669"/>
    <property type="project" value="TreeGrafter"/>
</dbReference>
<dbReference type="SUPFAM" id="SSF50156">
    <property type="entry name" value="PDZ domain-like"/>
    <property type="match status" value="2"/>
</dbReference>
<feature type="non-terminal residue" evidence="3">
    <location>
        <position position="1"/>
    </location>
</feature>
<evidence type="ECO:0000259" key="2">
    <source>
        <dbReference type="PROSITE" id="PS50106"/>
    </source>
</evidence>
<evidence type="ECO:0000313" key="4">
    <source>
        <dbReference type="Proteomes" id="UP000053660"/>
    </source>
</evidence>
<proteinExistence type="predicted"/>
<feature type="region of interest" description="Disordered" evidence="1">
    <location>
        <begin position="232"/>
        <end position="283"/>
    </location>
</feature>
<dbReference type="AlphaFoldDB" id="A0A0B1TG77"/>
<protein>
    <submittedName>
        <fullName evidence="3">PDZ/DHR/GLGF domain protein</fullName>
    </submittedName>
</protein>
<dbReference type="InterPro" id="IPR001478">
    <property type="entry name" value="PDZ"/>
</dbReference>
<dbReference type="GO" id="GO:0014069">
    <property type="term" value="C:postsynaptic density"/>
    <property type="evidence" value="ECO:0007669"/>
    <property type="project" value="TreeGrafter"/>
</dbReference>
<accession>A0A0B1TG77</accession>
<dbReference type="EMBL" id="KN550084">
    <property type="protein sequence ID" value="KHJ95091.1"/>
    <property type="molecule type" value="Genomic_DNA"/>
</dbReference>
<feature type="compositionally biased region" description="Pro residues" evidence="1">
    <location>
        <begin position="257"/>
        <end position="278"/>
    </location>
</feature>
<dbReference type="GO" id="GO:0098968">
    <property type="term" value="P:neurotransmitter receptor transport postsynaptic membrane to endosome"/>
    <property type="evidence" value="ECO:0007669"/>
    <property type="project" value="TreeGrafter"/>
</dbReference>
<dbReference type="GO" id="GO:0045211">
    <property type="term" value="C:postsynaptic membrane"/>
    <property type="evidence" value="ECO:0007669"/>
    <property type="project" value="TreeGrafter"/>
</dbReference>
<feature type="domain" description="PDZ" evidence="2">
    <location>
        <begin position="99"/>
        <end position="180"/>
    </location>
</feature>
<dbReference type="Pfam" id="PF00595">
    <property type="entry name" value="PDZ"/>
    <property type="match status" value="2"/>
</dbReference>
<gene>
    <name evidence="3" type="ORF">OESDEN_04971</name>
</gene>
<evidence type="ECO:0000313" key="3">
    <source>
        <dbReference type="EMBL" id="KHJ95091.1"/>
    </source>
</evidence>
<dbReference type="GO" id="GO:0043113">
    <property type="term" value="P:receptor clustering"/>
    <property type="evidence" value="ECO:0007669"/>
    <property type="project" value="TreeGrafter"/>
</dbReference>
<dbReference type="GO" id="GO:0098887">
    <property type="term" value="P:neurotransmitter receptor transport, endosome to postsynaptic membrane"/>
    <property type="evidence" value="ECO:0007669"/>
    <property type="project" value="TreeGrafter"/>
</dbReference>
<keyword evidence="4" id="KW-1185">Reference proteome</keyword>
<evidence type="ECO:0000256" key="1">
    <source>
        <dbReference type="SAM" id="MobiDB-lite"/>
    </source>
</evidence>
<dbReference type="InterPro" id="IPR050614">
    <property type="entry name" value="Synaptic_Scaffolding_LAP-MAGUK"/>
</dbReference>
<dbReference type="InterPro" id="IPR036034">
    <property type="entry name" value="PDZ_sf"/>
</dbReference>
<reference evidence="3 4" key="1">
    <citation type="submission" date="2014-03" db="EMBL/GenBank/DDBJ databases">
        <title>Draft genome of the hookworm Oesophagostomum dentatum.</title>
        <authorList>
            <person name="Mitreva M."/>
        </authorList>
    </citation>
    <scope>NUCLEOTIDE SEQUENCE [LARGE SCALE GENOMIC DNA]</scope>
    <source>
        <strain evidence="3 4">OD-Hann</strain>
    </source>
</reference>
<feature type="compositionally biased region" description="Basic and acidic residues" evidence="1">
    <location>
        <begin position="236"/>
        <end position="247"/>
    </location>
</feature>
<dbReference type="OrthoDB" id="5858335at2759"/>
<dbReference type="GO" id="GO:0019901">
    <property type="term" value="F:protein kinase binding"/>
    <property type="evidence" value="ECO:0007669"/>
    <property type="project" value="TreeGrafter"/>
</dbReference>
<dbReference type="GO" id="GO:0016323">
    <property type="term" value="C:basolateral plasma membrane"/>
    <property type="evidence" value="ECO:0007669"/>
    <property type="project" value="TreeGrafter"/>
</dbReference>
<dbReference type="PANTHER" id="PTHR23119">
    <property type="entry name" value="DISCS LARGE"/>
    <property type="match status" value="1"/>
</dbReference>
<feature type="domain" description="PDZ" evidence="2">
    <location>
        <begin position="2"/>
        <end position="92"/>
    </location>
</feature>
<name>A0A0B1TG77_OESDE</name>
<dbReference type="SMART" id="SM00228">
    <property type="entry name" value="PDZ"/>
    <property type="match status" value="2"/>
</dbReference>
<sequence>LKVVLVKDGKSLGLSIVGGCDHSSHPFGVDKPGVFISKIAANSPAARSQRLRIGDRILEVNEKDIRKAHHIEAVEALKQSGPRVVLLVTHEPQPPGMRVIEVTRKDGQSLGISIHGGVGKPAANPADERDEGIFVEKVEPSSVCHRAGLQVGHRLIEVNGDSLLGCDQSEAATILRSSNELRILVCDGYNKPTVPRIDDRTITSSQSSSSNVLVDENKLVSTSSISTVANTSIQNGEHHQEASRFEEPPLASSSPLPTTPVVPPAPASKPVRIPPAVAPKPTLRNSQLQNVPTAEFTQPEKLTFASKIKNFEREIEVQRLATKHVSASNLPTPAMKPLITDSDVLKMKEEERQRRAPVREAISPEESGAGFEKMLDDCVKSRIGSNARKLDNSSPSSHLINSETPLNEVERRAMEQQRRSEWRAARLRSLDQERAEADAIMDRLQLISLPAIGEDVCVPPSERILSNDISVERSMVVDAVTGERTVTVVEKSITKREIDIALAGGDIDYADK</sequence>
<dbReference type="GO" id="GO:0098609">
    <property type="term" value="P:cell-cell adhesion"/>
    <property type="evidence" value="ECO:0007669"/>
    <property type="project" value="TreeGrafter"/>
</dbReference>